<gene>
    <name evidence="1" type="ORF">SAMN05444007_101294</name>
</gene>
<dbReference type="EMBL" id="FNYD01000001">
    <property type="protein sequence ID" value="SEI47034.1"/>
    <property type="molecule type" value="Genomic_DNA"/>
</dbReference>
<evidence type="ECO:0000313" key="2">
    <source>
        <dbReference type="Proteomes" id="UP000199379"/>
    </source>
</evidence>
<keyword evidence="2" id="KW-1185">Reference proteome</keyword>
<sequence>MEEVIAVLDDGPPSPEAFRALSDAVARIDFRLEIGMRELARRAPEIAAILAETDAARQDVMAALFSARFGLAGTEAPALARMDYALFLGTILLDPTIRAADQTELQQRFEAMIQAHLREPGEDPSG</sequence>
<organism evidence="1 2">
    <name type="scientific">Cribrihabitans marinus</name>
    <dbReference type="NCBI Taxonomy" id="1227549"/>
    <lineage>
        <taxon>Bacteria</taxon>
        <taxon>Pseudomonadati</taxon>
        <taxon>Pseudomonadota</taxon>
        <taxon>Alphaproteobacteria</taxon>
        <taxon>Rhodobacterales</taxon>
        <taxon>Paracoccaceae</taxon>
        <taxon>Cribrihabitans</taxon>
    </lineage>
</organism>
<dbReference type="Proteomes" id="UP000199379">
    <property type="component" value="Unassembled WGS sequence"/>
</dbReference>
<proteinExistence type="predicted"/>
<evidence type="ECO:0000313" key="1">
    <source>
        <dbReference type="EMBL" id="SEI47034.1"/>
    </source>
</evidence>
<reference evidence="1 2" key="1">
    <citation type="submission" date="2016-10" db="EMBL/GenBank/DDBJ databases">
        <authorList>
            <person name="de Groot N.N."/>
        </authorList>
    </citation>
    <scope>NUCLEOTIDE SEQUENCE [LARGE SCALE GENOMIC DNA]</scope>
    <source>
        <strain evidence="1 2">DSM 29340</strain>
    </source>
</reference>
<protein>
    <submittedName>
        <fullName evidence="1">Uncharacterized protein</fullName>
    </submittedName>
</protein>
<name>A0A1H6R1B0_9RHOB</name>
<accession>A0A1H6R1B0</accession>
<dbReference type="RefSeq" id="WP_092361813.1">
    <property type="nucleotide sequence ID" value="NZ_BMGV01000001.1"/>
</dbReference>
<dbReference type="AlphaFoldDB" id="A0A1H6R1B0"/>
<dbReference type="OrthoDB" id="3218408at2"/>